<dbReference type="EMBL" id="WCLA01000064">
    <property type="protein sequence ID" value="KAB5324021.1"/>
    <property type="molecule type" value="Genomic_DNA"/>
</dbReference>
<proteinExistence type="predicted"/>
<dbReference type="RefSeq" id="WP_117956264.1">
    <property type="nucleotide sequence ID" value="NZ_JADMRQ010000052.1"/>
</dbReference>
<evidence type="ECO:0000313" key="2">
    <source>
        <dbReference type="EMBL" id="KAB5324021.1"/>
    </source>
</evidence>
<feature type="domain" description="Antitoxin SocA-like Panacea" evidence="1">
    <location>
        <begin position="29"/>
        <end position="123"/>
    </location>
</feature>
<comment type="caution">
    <text evidence="2">The sequence shown here is derived from an EMBL/GenBank/DDBJ whole genome shotgun (WGS) entry which is preliminary data.</text>
</comment>
<dbReference type="AlphaFoldDB" id="A0A412SV38"/>
<sequence>MELTSIDYARLIQYAAQKQHMVLLNKTQINKILFYVYGVYLAENQLPLFMDDTPKAWTYGPVFPRPNKSVDINEVIKSFPADKVKAYKANKKALDLVVKVVDRMYDKSAMSLTQWSHVENSPWYNTVYQKDRDGNIIKQRPWNTRIEDSLIKDYFSKPENRIFG</sequence>
<reference evidence="2 3" key="1">
    <citation type="journal article" date="2019" name="Nat. Med.">
        <title>A library of human gut bacterial isolates paired with longitudinal multiomics data enables mechanistic microbiome research.</title>
        <authorList>
            <person name="Poyet M."/>
            <person name="Groussin M."/>
            <person name="Gibbons S.M."/>
            <person name="Avila-Pacheco J."/>
            <person name="Jiang X."/>
            <person name="Kearney S.M."/>
            <person name="Perrotta A.R."/>
            <person name="Berdy B."/>
            <person name="Zhao S."/>
            <person name="Lieberman T.D."/>
            <person name="Swanson P.K."/>
            <person name="Smith M."/>
            <person name="Roesemann S."/>
            <person name="Alexander J.E."/>
            <person name="Rich S.A."/>
            <person name="Livny J."/>
            <person name="Vlamakis H."/>
            <person name="Clish C."/>
            <person name="Bullock K."/>
            <person name="Deik A."/>
            <person name="Scott J."/>
            <person name="Pierce K.A."/>
            <person name="Xavier R.J."/>
            <person name="Alm E.J."/>
        </authorList>
    </citation>
    <scope>NUCLEOTIDE SEQUENCE [LARGE SCALE GENOMIC DNA]</scope>
    <source>
        <strain evidence="2 3">BIOML-A2</strain>
    </source>
</reference>
<organism evidence="2 3">
    <name type="scientific">Bacteroides stercoris</name>
    <dbReference type="NCBI Taxonomy" id="46506"/>
    <lineage>
        <taxon>Bacteria</taxon>
        <taxon>Pseudomonadati</taxon>
        <taxon>Bacteroidota</taxon>
        <taxon>Bacteroidia</taxon>
        <taxon>Bacteroidales</taxon>
        <taxon>Bacteroidaceae</taxon>
        <taxon>Bacteroides</taxon>
    </lineage>
</organism>
<evidence type="ECO:0000259" key="1">
    <source>
        <dbReference type="Pfam" id="PF13274"/>
    </source>
</evidence>
<dbReference type="Proteomes" id="UP000431177">
    <property type="component" value="Unassembled WGS sequence"/>
</dbReference>
<protein>
    <submittedName>
        <fullName evidence="2">DUF4065 domain-containing protein</fullName>
    </submittedName>
</protein>
<name>A0A412SV38_BACSE</name>
<evidence type="ECO:0000313" key="3">
    <source>
        <dbReference type="Proteomes" id="UP000431177"/>
    </source>
</evidence>
<dbReference type="Pfam" id="PF13274">
    <property type="entry name" value="SocA_Panacea"/>
    <property type="match status" value="1"/>
</dbReference>
<dbReference type="InterPro" id="IPR025272">
    <property type="entry name" value="SocA_Panacea"/>
</dbReference>
<accession>A0A412SV38</accession>
<gene>
    <name evidence="2" type="ORF">F9950_17375</name>
</gene>